<gene>
    <name evidence="4" type="ORF">ACFOZ8_17720</name>
</gene>
<dbReference type="SUPFAM" id="SSF55383">
    <property type="entry name" value="Copper amine oxidase, domain N"/>
    <property type="match status" value="1"/>
</dbReference>
<keyword evidence="1" id="KW-0732">Signal</keyword>
<dbReference type="Pfam" id="PF16472">
    <property type="entry name" value="DUF5050"/>
    <property type="match status" value="1"/>
</dbReference>
<comment type="caution">
    <text evidence="4">The sequence shown here is derived from an EMBL/GenBank/DDBJ whole genome shotgun (WGS) entry which is preliminary data.</text>
</comment>
<dbReference type="SUPFAM" id="SSF63825">
    <property type="entry name" value="YWTD domain"/>
    <property type="match status" value="1"/>
</dbReference>
<protein>
    <submittedName>
        <fullName evidence="4">DUF5050 domain-containing protein</fullName>
    </submittedName>
</protein>
<dbReference type="Gene3D" id="2.130.10.10">
    <property type="entry name" value="YVTN repeat-like/Quinoprotein amine dehydrogenase"/>
    <property type="match status" value="1"/>
</dbReference>
<dbReference type="InterPro" id="IPR015943">
    <property type="entry name" value="WD40/YVTN_repeat-like_dom_sf"/>
</dbReference>
<dbReference type="Pfam" id="PF07833">
    <property type="entry name" value="Cu_amine_oxidN1"/>
    <property type="match status" value="1"/>
</dbReference>
<dbReference type="SUPFAM" id="SSF69304">
    <property type="entry name" value="Tricorn protease N-terminal domain"/>
    <property type="match status" value="1"/>
</dbReference>
<dbReference type="Proteomes" id="UP001595715">
    <property type="component" value="Unassembled WGS sequence"/>
</dbReference>
<dbReference type="InterPro" id="IPR012854">
    <property type="entry name" value="Cu_amine_oxidase-like_N"/>
</dbReference>
<evidence type="ECO:0000259" key="3">
    <source>
        <dbReference type="Pfam" id="PF16472"/>
    </source>
</evidence>
<keyword evidence="5" id="KW-1185">Reference proteome</keyword>
<reference evidence="5" key="1">
    <citation type="journal article" date="2019" name="Int. J. Syst. Evol. Microbiol.">
        <title>The Global Catalogue of Microorganisms (GCM) 10K type strain sequencing project: providing services to taxonomists for standard genome sequencing and annotation.</title>
        <authorList>
            <consortium name="The Broad Institute Genomics Platform"/>
            <consortium name="The Broad Institute Genome Sequencing Center for Infectious Disease"/>
            <person name="Wu L."/>
            <person name="Ma J."/>
        </authorList>
    </citation>
    <scope>NUCLEOTIDE SEQUENCE [LARGE SCALE GENOMIC DNA]</scope>
    <source>
        <strain evidence="5">IBRC-M 10987</strain>
    </source>
</reference>
<evidence type="ECO:0000259" key="2">
    <source>
        <dbReference type="Pfam" id="PF07833"/>
    </source>
</evidence>
<evidence type="ECO:0000256" key="1">
    <source>
        <dbReference type="SAM" id="SignalP"/>
    </source>
</evidence>
<accession>A0ABV8K623</accession>
<evidence type="ECO:0000313" key="5">
    <source>
        <dbReference type="Proteomes" id="UP001595715"/>
    </source>
</evidence>
<dbReference type="RefSeq" id="WP_377720101.1">
    <property type="nucleotide sequence ID" value="NZ_JBHSAM010000028.1"/>
</dbReference>
<sequence>MRKFSLPFLLGIGIIGGTLHAAGANAASAPSMADVFDQAVIIPFDYQNKAFIDGKKLDLYYSSYQIAERDGQVLVPIRLLETLFSQNLAEGRWETIWQPKQPDVVTVRNTRLKRTITFTVNSKTMTVNGESRAIPVAPQKIEGRIMLPLRTAAEAFGQRIDWLNGLIVIGEKPFDLRSPETLAARESIRDILTDKRKPVYLDQQTTPLAAHGNTVVYVRYDYTSSTQVEQLVIKTGDGKEKQLKLEGKPVLSSAKAIGDELYFVREVGGRTELTAYHLAKGTVRRVAAIADWKPGDGWVTDIKQMDGELYVVLHVGDLTMGTEALYKVENGALKKAASAKSFSGYAKSGSFLYMTDFTPMFNVANNLYRIDLAKGTSERIGTQGYAYGVRLSVSPGGGVGFSTVDTLYVKSGSLFVLGYNEQDPNDRGAVYRINPADNSQIRVTAPASKFWLKDDRIVYVNDETGYLESVKLDGTEKRTLVQRKASHVTLVEDELYYMELANDNPFDVGHVYRYRLADGKETKLSDHTAVSYSAGKNGVYYWSDGYQPGIYRVESDGRNTRLIADSVVSVVPTEQGLLYTLAYQKGVFAVK</sequence>
<feature type="chain" id="PRO_5045770261" evidence="1">
    <location>
        <begin position="22"/>
        <end position="591"/>
    </location>
</feature>
<feature type="domain" description="Prolow-density lipoprotein receptor-related protein 1-like beta-propeller" evidence="3">
    <location>
        <begin position="424"/>
        <end position="577"/>
    </location>
</feature>
<feature type="signal peptide" evidence="1">
    <location>
        <begin position="1"/>
        <end position="21"/>
    </location>
</feature>
<proteinExistence type="predicted"/>
<name>A0ABV8K623_9BACL</name>
<evidence type="ECO:0000313" key="4">
    <source>
        <dbReference type="EMBL" id="MFC4101485.1"/>
    </source>
</evidence>
<feature type="domain" description="Copper amine oxidase-like N-terminal" evidence="2">
    <location>
        <begin position="52"/>
        <end position="164"/>
    </location>
</feature>
<dbReference type="Gene3D" id="3.30.457.10">
    <property type="entry name" value="Copper amine oxidase-like, N-terminal domain"/>
    <property type="match status" value="1"/>
</dbReference>
<dbReference type="EMBL" id="JBHSAM010000028">
    <property type="protein sequence ID" value="MFC4101485.1"/>
    <property type="molecule type" value="Genomic_DNA"/>
</dbReference>
<dbReference type="InterPro" id="IPR032485">
    <property type="entry name" value="LRP1-like_beta_prop"/>
</dbReference>
<dbReference type="InterPro" id="IPR036582">
    <property type="entry name" value="Mao_N_sf"/>
</dbReference>
<organism evidence="4 5">
    <name type="scientific">Paenibacillus xanthanilyticus</name>
    <dbReference type="NCBI Taxonomy" id="1783531"/>
    <lineage>
        <taxon>Bacteria</taxon>
        <taxon>Bacillati</taxon>
        <taxon>Bacillota</taxon>
        <taxon>Bacilli</taxon>
        <taxon>Bacillales</taxon>
        <taxon>Paenibacillaceae</taxon>
        <taxon>Paenibacillus</taxon>
    </lineage>
</organism>